<feature type="transmembrane region" description="Helical" evidence="5">
    <location>
        <begin position="318"/>
        <end position="339"/>
    </location>
</feature>
<evidence type="ECO:0000256" key="5">
    <source>
        <dbReference type="SAM" id="Phobius"/>
    </source>
</evidence>
<evidence type="ECO:0000313" key="9">
    <source>
        <dbReference type="EMBL" id="CAE8723019.1"/>
    </source>
</evidence>
<evidence type="ECO:0000256" key="4">
    <source>
        <dbReference type="ARBA" id="ARBA00023136"/>
    </source>
</evidence>
<feature type="transmembrane region" description="Helical" evidence="5">
    <location>
        <begin position="382"/>
        <end position="406"/>
    </location>
</feature>
<dbReference type="Pfam" id="PF08242">
    <property type="entry name" value="Methyltransf_12"/>
    <property type="match status" value="1"/>
</dbReference>
<feature type="domain" description="Amino acid transporter transmembrane" evidence="7">
    <location>
        <begin position="287"/>
        <end position="675"/>
    </location>
</feature>
<dbReference type="SUPFAM" id="SSF53335">
    <property type="entry name" value="S-adenosyl-L-methionine-dependent methyltransferases"/>
    <property type="match status" value="1"/>
</dbReference>
<name>A0A813LAM3_POLGL</name>
<dbReference type="InterPro" id="IPR013057">
    <property type="entry name" value="AA_transpt_TM"/>
</dbReference>
<protein>
    <recommendedName>
        <fullName evidence="11">Amino acid transporter transmembrane domain-containing protein</fullName>
    </recommendedName>
</protein>
<feature type="transmembrane region" description="Helical" evidence="5">
    <location>
        <begin position="556"/>
        <end position="586"/>
    </location>
</feature>
<evidence type="ECO:0000313" key="10">
    <source>
        <dbReference type="Proteomes" id="UP000626109"/>
    </source>
</evidence>
<feature type="domain" description="Methyltransferase type 12" evidence="8">
    <location>
        <begin position="703"/>
        <end position="803"/>
    </location>
</feature>
<dbReference type="CDD" id="cd02440">
    <property type="entry name" value="AdoMet_MTases"/>
    <property type="match status" value="1"/>
</dbReference>
<evidence type="ECO:0000259" key="7">
    <source>
        <dbReference type="Pfam" id="PF01490"/>
    </source>
</evidence>
<dbReference type="GO" id="GO:0016020">
    <property type="term" value="C:membrane"/>
    <property type="evidence" value="ECO:0007669"/>
    <property type="project" value="UniProtKB-SubCell"/>
</dbReference>
<dbReference type="Pfam" id="PF01490">
    <property type="entry name" value="Aa_trans"/>
    <property type="match status" value="1"/>
</dbReference>
<feature type="signal peptide" evidence="6">
    <location>
        <begin position="1"/>
        <end position="22"/>
    </location>
</feature>
<feature type="chain" id="PRO_5032658593" description="Amino acid transporter transmembrane domain-containing protein" evidence="6">
    <location>
        <begin position="23"/>
        <end position="992"/>
    </location>
</feature>
<dbReference type="EMBL" id="CAJNNW010034519">
    <property type="protein sequence ID" value="CAE8723019.1"/>
    <property type="molecule type" value="Genomic_DNA"/>
</dbReference>
<organism evidence="9 10">
    <name type="scientific">Polarella glacialis</name>
    <name type="common">Dinoflagellate</name>
    <dbReference type="NCBI Taxonomy" id="89957"/>
    <lineage>
        <taxon>Eukaryota</taxon>
        <taxon>Sar</taxon>
        <taxon>Alveolata</taxon>
        <taxon>Dinophyceae</taxon>
        <taxon>Suessiales</taxon>
        <taxon>Suessiaceae</taxon>
        <taxon>Polarella</taxon>
    </lineage>
</organism>
<sequence>MGVFTTRRLVWFAIFWMGYVHAINRESTFATGRLEPLEVDRADNQTGVAFAADLGGITSSDIGLGESQSRRIVTDDAVLLQGEMTFNRAVKKRVGEAVPPVDVATWRVVAEDLAEKRFGGNTSRAKGLRTLLAEAGGGAKDSMVDWQRLAYLLAGLRPLELLPKQLGPSYAFPTQHVAGHRSLDWPRVNQDAMIRQKPAFESYASFEAAWNEWTLLCIIGLCLIMLTSIITSTRRSQQPARTTLLLELETRWRLTGSGTAGSLALLRAAAKVSEEVPQSAGCSQEELSVWDGTVALFSTVIGTGLLAMPYAFSLAGMAAIPMTIFFVGCSAYTAHLMVWTMEAEASRQRLPSGCWRLREVAVDWGSLANAAFGKRAKYAVEAFLIVELWSYLLSSVVCAAMNVAQLFEQLDVNSSICICVVAAYGLTFVPAKTLTKVNVLSNFIFLLCCVMFLVTGLMLPTKAPAAEIQTLKPRGILAAAGILVYNPAGHSFYPRLVEQMEEPSKFPSCIKRAYGAACVAYLAVAVPGYCLFGNAAQPSLVRNIGADLHMIPLPDLGWMNTAAALGIVLKLLPTQTLVLSPLAAVIKGVISDKLGTDAYVVQKAVTPTVLLVSAIAASHFANEMAVLLSLVGSVFCMIIAFVMPVLCYWRLAPEPLSLMQRLVCIGLVSMGVSFSVLGATLELAGEGRENLARSGREDITRVLDVGCGTSTLPASLWASGRRRVHAVDVDPAVIEAMRESHAGCDGLTWEVVDLTAAGDALGQGVFDVAIDKGTLDFLICSGIRPVLDALASVRRSLREDGVLLVVSIHPLGLWQALFAALAASAPALGFDELASWSLEAQSADSARAGIDEATVRKNPTSALALRRRSQEEADSPEVDRVSSDQLFAAAEAAAGAALDKHFAVEAPLLTPRREASLRADFAAALAAAGEGVTRLAASEAHRVLFPSSAEQAEYPLDLFLEDLTAQERNATSSSGGISLSLAEAIDFLTLNQ</sequence>
<evidence type="ECO:0000256" key="1">
    <source>
        <dbReference type="ARBA" id="ARBA00004141"/>
    </source>
</evidence>
<accession>A0A813LAM3</accession>
<feature type="transmembrane region" description="Helical" evidence="5">
    <location>
        <begin position="475"/>
        <end position="493"/>
    </location>
</feature>
<comment type="subcellular location">
    <subcellularLocation>
        <location evidence="1">Membrane</location>
        <topology evidence="1">Multi-pass membrane protein</topology>
    </subcellularLocation>
</comment>
<evidence type="ECO:0000256" key="3">
    <source>
        <dbReference type="ARBA" id="ARBA00022989"/>
    </source>
</evidence>
<keyword evidence="2 5" id="KW-0812">Transmembrane</keyword>
<reference evidence="9" key="1">
    <citation type="submission" date="2021-02" db="EMBL/GenBank/DDBJ databases">
        <authorList>
            <person name="Dougan E. K."/>
            <person name="Rhodes N."/>
            <person name="Thang M."/>
            <person name="Chan C."/>
        </authorList>
    </citation>
    <scope>NUCLEOTIDE SEQUENCE</scope>
</reference>
<dbReference type="InterPro" id="IPR013217">
    <property type="entry name" value="Methyltransf_12"/>
</dbReference>
<feature type="transmembrane region" description="Helical" evidence="5">
    <location>
        <begin position="626"/>
        <end position="649"/>
    </location>
</feature>
<feature type="transmembrane region" description="Helical" evidence="5">
    <location>
        <begin position="294"/>
        <end position="312"/>
    </location>
</feature>
<feature type="transmembrane region" description="Helical" evidence="5">
    <location>
        <begin position="598"/>
        <end position="620"/>
    </location>
</feature>
<evidence type="ECO:0000256" key="2">
    <source>
        <dbReference type="ARBA" id="ARBA00022692"/>
    </source>
</evidence>
<keyword evidence="4 5" id="KW-0472">Membrane</keyword>
<feature type="transmembrane region" description="Helical" evidence="5">
    <location>
        <begin position="412"/>
        <end position="431"/>
    </location>
</feature>
<feature type="transmembrane region" description="Helical" evidence="5">
    <location>
        <begin position="661"/>
        <end position="681"/>
    </location>
</feature>
<feature type="transmembrane region" description="Helical" evidence="5">
    <location>
        <begin position="213"/>
        <end position="231"/>
    </location>
</feature>
<dbReference type="PANTHER" id="PTHR22950">
    <property type="entry name" value="AMINO ACID TRANSPORTER"/>
    <property type="match status" value="1"/>
</dbReference>
<feature type="transmembrane region" description="Helical" evidence="5">
    <location>
        <begin position="443"/>
        <end position="463"/>
    </location>
</feature>
<feature type="transmembrane region" description="Helical" evidence="5">
    <location>
        <begin position="514"/>
        <end position="536"/>
    </location>
</feature>
<evidence type="ECO:0000259" key="8">
    <source>
        <dbReference type="Pfam" id="PF08242"/>
    </source>
</evidence>
<evidence type="ECO:0000256" key="6">
    <source>
        <dbReference type="SAM" id="SignalP"/>
    </source>
</evidence>
<dbReference type="InterPro" id="IPR029063">
    <property type="entry name" value="SAM-dependent_MTases_sf"/>
</dbReference>
<gene>
    <name evidence="9" type="ORF">PGLA2088_LOCUS42879</name>
</gene>
<evidence type="ECO:0008006" key="11">
    <source>
        <dbReference type="Google" id="ProtNLM"/>
    </source>
</evidence>
<keyword evidence="3 5" id="KW-1133">Transmembrane helix</keyword>
<comment type="caution">
    <text evidence="9">The sequence shown here is derived from an EMBL/GenBank/DDBJ whole genome shotgun (WGS) entry which is preliminary data.</text>
</comment>
<dbReference type="Proteomes" id="UP000626109">
    <property type="component" value="Unassembled WGS sequence"/>
</dbReference>
<dbReference type="Gene3D" id="3.40.50.150">
    <property type="entry name" value="Vaccinia Virus protein VP39"/>
    <property type="match status" value="1"/>
</dbReference>
<keyword evidence="6" id="KW-0732">Signal</keyword>
<proteinExistence type="predicted"/>
<dbReference type="GO" id="GO:0015179">
    <property type="term" value="F:L-amino acid transmembrane transporter activity"/>
    <property type="evidence" value="ECO:0007669"/>
    <property type="project" value="TreeGrafter"/>
</dbReference>
<dbReference type="AlphaFoldDB" id="A0A813LAM3"/>